<proteinExistence type="predicted"/>
<dbReference type="SMART" id="SM00326">
    <property type="entry name" value="SH3"/>
    <property type="match status" value="1"/>
</dbReference>
<evidence type="ECO:0000259" key="4">
    <source>
        <dbReference type="PROSITE" id="PS50002"/>
    </source>
</evidence>
<sequence length="231" mass="25600">MQGLVLEQEYEAAAAEYEHYNNNLKAELPQFMEMATRFIEPLFHPYYYMQLNIFYLMLEKLQGFSEGRYSVPNTTAEIADEWQVRRGDIGERVEALSLTKRFVSTTKILATTRGAPAGSGLNRANTAASTKSTPSTPPSAAAAPPPYSATASSVATKRPPPPPPPLKQKPKPAVQYVVALYDFQAQADGDLSFNVGDRIEIVERTGSQDDWWTAKVRGLQGVFPGEIFQYT</sequence>
<dbReference type="InterPro" id="IPR001452">
    <property type="entry name" value="SH3_domain"/>
</dbReference>
<dbReference type="Gene3D" id="2.30.30.40">
    <property type="entry name" value="SH3 Domains"/>
    <property type="match status" value="1"/>
</dbReference>
<evidence type="ECO:0000256" key="3">
    <source>
        <dbReference type="SAM" id="MobiDB-lite"/>
    </source>
</evidence>
<dbReference type="GO" id="GO:0097320">
    <property type="term" value="P:plasma membrane tubulation"/>
    <property type="evidence" value="ECO:0007669"/>
    <property type="project" value="TreeGrafter"/>
</dbReference>
<keyword evidence="6" id="KW-1185">Reference proteome</keyword>
<dbReference type="Pfam" id="PF03114">
    <property type="entry name" value="BAR"/>
    <property type="match status" value="1"/>
</dbReference>
<evidence type="ECO:0000256" key="2">
    <source>
        <dbReference type="PROSITE-ProRule" id="PRU00192"/>
    </source>
</evidence>
<dbReference type="GO" id="GO:0031097">
    <property type="term" value="C:medial cortex"/>
    <property type="evidence" value="ECO:0007669"/>
    <property type="project" value="TreeGrafter"/>
</dbReference>
<dbReference type="HOGENOM" id="CLU_1200455_0_0_1"/>
<evidence type="ECO:0000313" key="6">
    <source>
        <dbReference type="Proteomes" id="UP000054279"/>
    </source>
</evidence>
<name>A0A0C9TRB5_SPHS4</name>
<dbReference type="GO" id="GO:0008289">
    <property type="term" value="F:lipid binding"/>
    <property type="evidence" value="ECO:0007669"/>
    <property type="project" value="TreeGrafter"/>
</dbReference>
<dbReference type="Pfam" id="PF00018">
    <property type="entry name" value="SH3_1"/>
    <property type="match status" value="1"/>
</dbReference>
<dbReference type="GO" id="GO:1990528">
    <property type="term" value="C:Rvs161p-Rvs167p complex"/>
    <property type="evidence" value="ECO:0007669"/>
    <property type="project" value="TreeGrafter"/>
</dbReference>
<feature type="compositionally biased region" description="Low complexity" evidence="3">
    <location>
        <begin position="124"/>
        <end position="157"/>
    </location>
</feature>
<dbReference type="GO" id="GO:0043332">
    <property type="term" value="C:mating projection tip"/>
    <property type="evidence" value="ECO:0007669"/>
    <property type="project" value="TreeGrafter"/>
</dbReference>
<dbReference type="SUPFAM" id="SSF50044">
    <property type="entry name" value="SH3-domain"/>
    <property type="match status" value="1"/>
</dbReference>
<dbReference type="GO" id="GO:0006897">
    <property type="term" value="P:endocytosis"/>
    <property type="evidence" value="ECO:0007669"/>
    <property type="project" value="InterPro"/>
</dbReference>
<organism evidence="5 6">
    <name type="scientific">Sphaerobolus stellatus (strain SS14)</name>
    <dbReference type="NCBI Taxonomy" id="990650"/>
    <lineage>
        <taxon>Eukaryota</taxon>
        <taxon>Fungi</taxon>
        <taxon>Dikarya</taxon>
        <taxon>Basidiomycota</taxon>
        <taxon>Agaricomycotina</taxon>
        <taxon>Agaricomycetes</taxon>
        <taxon>Phallomycetidae</taxon>
        <taxon>Geastrales</taxon>
        <taxon>Sphaerobolaceae</taxon>
        <taxon>Sphaerobolus</taxon>
    </lineage>
</organism>
<gene>
    <name evidence="5" type="ORF">M422DRAFT_61520</name>
</gene>
<feature type="region of interest" description="Disordered" evidence="3">
    <location>
        <begin position="114"/>
        <end position="171"/>
    </location>
</feature>
<keyword evidence="1 2" id="KW-0728">SH3 domain</keyword>
<dbReference type="PROSITE" id="PS50002">
    <property type="entry name" value="SH3"/>
    <property type="match status" value="1"/>
</dbReference>
<evidence type="ECO:0000256" key="1">
    <source>
        <dbReference type="ARBA" id="ARBA00022443"/>
    </source>
</evidence>
<accession>A0A0C9TRB5</accession>
<dbReference type="SUPFAM" id="SSF103657">
    <property type="entry name" value="BAR/IMD domain-like"/>
    <property type="match status" value="1"/>
</dbReference>
<dbReference type="OrthoDB" id="2159336at2759"/>
<dbReference type="PANTHER" id="PTHR47174:SF1">
    <property type="entry name" value="REDUCED VIABILITY UPON STARVATION PROTEIN 167"/>
    <property type="match status" value="1"/>
</dbReference>
<dbReference type="PRINTS" id="PR00452">
    <property type="entry name" value="SH3DOMAIN"/>
</dbReference>
<dbReference type="GO" id="GO:0051666">
    <property type="term" value="P:actin cortical patch localization"/>
    <property type="evidence" value="ECO:0007669"/>
    <property type="project" value="InterPro"/>
</dbReference>
<dbReference type="InterPro" id="IPR036028">
    <property type="entry name" value="SH3-like_dom_sf"/>
</dbReference>
<dbReference type="EMBL" id="KN837222">
    <property type="protein sequence ID" value="KIJ32743.1"/>
    <property type="molecule type" value="Genomic_DNA"/>
</dbReference>
<dbReference type="AlphaFoldDB" id="A0A0C9TRB5"/>
<feature type="domain" description="SH3" evidence="4">
    <location>
        <begin position="172"/>
        <end position="231"/>
    </location>
</feature>
<dbReference type="GO" id="GO:0030479">
    <property type="term" value="C:actin cortical patch"/>
    <property type="evidence" value="ECO:0007669"/>
    <property type="project" value="TreeGrafter"/>
</dbReference>
<dbReference type="InterPro" id="IPR027267">
    <property type="entry name" value="AH/BAR_dom_sf"/>
</dbReference>
<evidence type="ECO:0000313" key="5">
    <source>
        <dbReference type="EMBL" id="KIJ32743.1"/>
    </source>
</evidence>
<dbReference type="Proteomes" id="UP000054279">
    <property type="component" value="Unassembled WGS sequence"/>
</dbReference>
<dbReference type="InterPro" id="IPR046982">
    <property type="entry name" value="BIN3/RVS161-like"/>
</dbReference>
<protein>
    <recommendedName>
        <fullName evidence="4">SH3 domain-containing protein</fullName>
    </recommendedName>
</protein>
<reference evidence="5 6" key="1">
    <citation type="submission" date="2014-06" db="EMBL/GenBank/DDBJ databases">
        <title>Evolutionary Origins and Diversification of the Mycorrhizal Mutualists.</title>
        <authorList>
            <consortium name="DOE Joint Genome Institute"/>
            <consortium name="Mycorrhizal Genomics Consortium"/>
            <person name="Kohler A."/>
            <person name="Kuo A."/>
            <person name="Nagy L.G."/>
            <person name="Floudas D."/>
            <person name="Copeland A."/>
            <person name="Barry K.W."/>
            <person name="Cichocki N."/>
            <person name="Veneault-Fourrey C."/>
            <person name="LaButti K."/>
            <person name="Lindquist E.A."/>
            <person name="Lipzen A."/>
            <person name="Lundell T."/>
            <person name="Morin E."/>
            <person name="Murat C."/>
            <person name="Riley R."/>
            <person name="Ohm R."/>
            <person name="Sun H."/>
            <person name="Tunlid A."/>
            <person name="Henrissat B."/>
            <person name="Grigoriev I.V."/>
            <person name="Hibbett D.S."/>
            <person name="Martin F."/>
        </authorList>
    </citation>
    <scope>NUCLEOTIDE SEQUENCE [LARGE SCALE GENOMIC DNA]</scope>
    <source>
        <strain evidence="5 6">SS14</strain>
    </source>
</reference>
<dbReference type="InterPro" id="IPR004148">
    <property type="entry name" value="BAR_dom"/>
</dbReference>
<dbReference type="FunFam" id="2.30.30.40:FF:000100">
    <property type="entry name" value="SH3 domain-containing YSC84-like protein 1"/>
    <property type="match status" value="1"/>
</dbReference>
<feature type="compositionally biased region" description="Pro residues" evidence="3">
    <location>
        <begin position="158"/>
        <end position="167"/>
    </location>
</feature>
<dbReference type="Gene3D" id="1.20.1270.60">
    <property type="entry name" value="Arfaptin homology (AH) domain/BAR domain"/>
    <property type="match status" value="1"/>
</dbReference>
<dbReference type="PANTHER" id="PTHR47174">
    <property type="entry name" value="BRIDGING INTEGRATOR 3"/>
    <property type="match status" value="1"/>
</dbReference>